<dbReference type="Gene3D" id="1.20.140.10">
    <property type="entry name" value="Butyryl-CoA Dehydrogenase, subunit A, domain 3"/>
    <property type="match status" value="1"/>
</dbReference>
<dbReference type="STRING" id="1279085.S0EH03"/>
<dbReference type="HOGENOM" id="CLU_2574060_0_0_1"/>
<reference evidence="4" key="1">
    <citation type="journal article" date="2013" name="PLoS Pathog.">
        <title>Deciphering the cryptic genome: genome-wide analyses of the rice pathogen Fusarium fujikuroi reveal complex regulation of secondary metabolism and novel metabolites.</title>
        <authorList>
            <person name="Wiemann P."/>
            <person name="Sieber C.M."/>
            <person name="von Bargen K.W."/>
            <person name="Studt L."/>
            <person name="Niehaus E.M."/>
            <person name="Espino J.J."/>
            <person name="Huss K."/>
            <person name="Michielse C.B."/>
            <person name="Albermann S."/>
            <person name="Wagner D."/>
            <person name="Bergner S.V."/>
            <person name="Connolly L.R."/>
            <person name="Fischer A."/>
            <person name="Reuter G."/>
            <person name="Kleigrewe K."/>
            <person name="Bald T."/>
            <person name="Wingfield B.D."/>
            <person name="Ophir R."/>
            <person name="Freeman S."/>
            <person name="Hippler M."/>
            <person name="Smith K.M."/>
            <person name="Brown D.W."/>
            <person name="Proctor R.H."/>
            <person name="Munsterkotter M."/>
            <person name="Freitag M."/>
            <person name="Humpf H.U."/>
            <person name="Guldener U."/>
            <person name="Tudzynski B."/>
        </authorList>
    </citation>
    <scope>NUCLEOTIDE SEQUENCE [LARGE SCALE GENOMIC DNA]</scope>
    <source>
        <strain evidence="4">CBS 195.34 / IMI 58289 / NRRL A-6831</strain>
    </source>
</reference>
<dbReference type="EMBL" id="HF679029">
    <property type="protein sequence ID" value="CCT71668.1"/>
    <property type="molecule type" value="Genomic_DNA"/>
</dbReference>
<dbReference type="GO" id="GO:0016627">
    <property type="term" value="F:oxidoreductase activity, acting on the CH-CH group of donors"/>
    <property type="evidence" value="ECO:0007669"/>
    <property type="project" value="InterPro"/>
</dbReference>
<dbReference type="Pfam" id="PF00441">
    <property type="entry name" value="Acyl-CoA_dh_1"/>
    <property type="match status" value="1"/>
</dbReference>
<organism evidence="3 4">
    <name type="scientific">Gibberella fujikuroi (strain CBS 195.34 / IMI 58289 / NRRL A-6831)</name>
    <name type="common">Bakanae and foot rot disease fungus</name>
    <name type="synonym">Fusarium fujikuroi</name>
    <dbReference type="NCBI Taxonomy" id="1279085"/>
    <lineage>
        <taxon>Eukaryota</taxon>
        <taxon>Fungi</taxon>
        <taxon>Dikarya</taxon>
        <taxon>Ascomycota</taxon>
        <taxon>Pezizomycotina</taxon>
        <taxon>Sordariomycetes</taxon>
        <taxon>Hypocreomycetidae</taxon>
        <taxon>Hypocreales</taxon>
        <taxon>Nectriaceae</taxon>
        <taxon>Fusarium</taxon>
        <taxon>Fusarium fujikuroi species complex</taxon>
    </lineage>
</organism>
<dbReference type="VEuPathDB" id="FungiDB:FFUJ_08238"/>
<dbReference type="InterPro" id="IPR036250">
    <property type="entry name" value="AcylCo_DH-like_C"/>
</dbReference>
<evidence type="ECO:0000313" key="3">
    <source>
        <dbReference type="EMBL" id="CCT71668.1"/>
    </source>
</evidence>
<name>S0EH03_GIBF5</name>
<gene>
    <name evidence="3" type="ORF">FFUJ_08238</name>
</gene>
<proteinExistence type="predicted"/>
<evidence type="ECO:0000259" key="2">
    <source>
        <dbReference type="Pfam" id="PF00441"/>
    </source>
</evidence>
<protein>
    <submittedName>
        <fullName evidence="3">Related to isovaleryl-CoA dehydrogenase</fullName>
    </submittedName>
</protein>
<evidence type="ECO:0000256" key="1">
    <source>
        <dbReference type="ARBA" id="ARBA00022630"/>
    </source>
</evidence>
<dbReference type="InterPro" id="IPR009075">
    <property type="entry name" value="AcylCo_DH/oxidase_C"/>
</dbReference>
<sequence length="81" mass="8806">MNQAIAHPLADAYMKLEAAKLATYHAVRLYDESGEVREDKIRVAANSVKYMAAEAAFAACERAVLTLEGSGMRLSMMLRGG</sequence>
<dbReference type="SUPFAM" id="SSF47203">
    <property type="entry name" value="Acyl-CoA dehydrogenase C-terminal domain-like"/>
    <property type="match status" value="1"/>
</dbReference>
<keyword evidence="1" id="KW-0285">Flavoprotein</keyword>
<dbReference type="Proteomes" id="UP000016800">
    <property type="component" value="Chromosome VII"/>
</dbReference>
<accession>S0EH03</accession>
<dbReference type="AlphaFoldDB" id="S0EH03"/>
<feature type="domain" description="Acyl-CoA dehydrogenase/oxidase C-terminal" evidence="2">
    <location>
        <begin position="2"/>
        <end position="73"/>
    </location>
</feature>
<dbReference type="GeneID" id="35401714"/>
<dbReference type="RefSeq" id="XP_023433747.1">
    <property type="nucleotide sequence ID" value="XM_023581084.1"/>
</dbReference>
<keyword evidence="4" id="KW-1185">Reference proteome</keyword>
<evidence type="ECO:0000313" key="4">
    <source>
        <dbReference type="Proteomes" id="UP000016800"/>
    </source>
</evidence>